<dbReference type="InterPro" id="IPR001626">
    <property type="entry name" value="ABC_TroCD"/>
</dbReference>
<keyword evidence="6" id="KW-0813">Transport</keyword>
<feature type="transmembrane region" description="Helical" evidence="7">
    <location>
        <begin position="230"/>
        <end position="246"/>
    </location>
</feature>
<protein>
    <submittedName>
        <fullName evidence="8">Metal ABC transporter permease</fullName>
    </submittedName>
</protein>
<keyword evidence="3 6" id="KW-0812">Transmembrane</keyword>
<dbReference type="SUPFAM" id="SSF81345">
    <property type="entry name" value="ABC transporter involved in vitamin B12 uptake, BtuC"/>
    <property type="match status" value="1"/>
</dbReference>
<evidence type="ECO:0000256" key="4">
    <source>
        <dbReference type="ARBA" id="ARBA00022989"/>
    </source>
</evidence>
<evidence type="ECO:0000256" key="7">
    <source>
        <dbReference type="SAM" id="Phobius"/>
    </source>
</evidence>
<comment type="similarity">
    <text evidence="2 6">Belongs to the ABC-3 integral membrane protein family.</text>
</comment>
<dbReference type="EMBL" id="JBHRVV010000001">
    <property type="protein sequence ID" value="MFC3457680.1"/>
    <property type="molecule type" value="Genomic_DNA"/>
</dbReference>
<dbReference type="Proteomes" id="UP001595665">
    <property type="component" value="Unassembled WGS sequence"/>
</dbReference>
<proteinExistence type="inferred from homology"/>
<comment type="caution">
    <text evidence="8">The sequence shown here is derived from an EMBL/GenBank/DDBJ whole genome shotgun (WGS) entry which is preliminary data.</text>
</comment>
<dbReference type="InterPro" id="IPR037294">
    <property type="entry name" value="ABC_BtuC-like"/>
</dbReference>
<keyword evidence="9" id="KW-1185">Reference proteome</keyword>
<keyword evidence="5 7" id="KW-0472">Membrane</keyword>
<keyword evidence="4 7" id="KW-1133">Transmembrane helix</keyword>
<feature type="transmembrane region" description="Helical" evidence="7">
    <location>
        <begin position="160"/>
        <end position="193"/>
    </location>
</feature>
<evidence type="ECO:0000313" key="9">
    <source>
        <dbReference type="Proteomes" id="UP001595665"/>
    </source>
</evidence>
<dbReference type="Gene3D" id="1.10.3470.10">
    <property type="entry name" value="ABC transporter involved in vitamin B12 uptake, BtuC"/>
    <property type="match status" value="1"/>
</dbReference>
<name>A0ABV7PG93_9BURK</name>
<dbReference type="PANTHER" id="PTHR30477:SF19">
    <property type="entry name" value="METAL ABC TRANSPORTER PERMEASE"/>
    <property type="match status" value="1"/>
</dbReference>
<comment type="subcellular location">
    <subcellularLocation>
        <location evidence="6">Cell membrane</location>
        <topology evidence="6">Multi-pass membrane protein</topology>
    </subcellularLocation>
    <subcellularLocation>
        <location evidence="1">Membrane</location>
        <topology evidence="1">Multi-pass membrane protein</topology>
    </subcellularLocation>
</comment>
<evidence type="ECO:0000256" key="3">
    <source>
        <dbReference type="ARBA" id="ARBA00022692"/>
    </source>
</evidence>
<feature type="transmembrane region" description="Helical" evidence="7">
    <location>
        <begin position="62"/>
        <end position="83"/>
    </location>
</feature>
<accession>A0ABV7PG93</accession>
<sequence>MENLDFLIVLPAFLAGLLVLTTHIPLGAQVLKRGIVFIDLAIAQIAALGVIIASALDMDPHGWSMQAAAGGAAVLGALLLTWTEKRWPDVQEAQIGVLFVLAATAGLLLVAHNPHGGEHLQDLLAGQILWVSYEQLRMPAIGAVLILALLALLRNRLGRLGFYLVFALAVTASVQLVGVYLVFASLIVPSLAVRHYREAHKLPCAYLIGVGGYAAGLVLSVLLDLPSGALIVWCLALLAMLVYALGPRPPAPA</sequence>
<evidence type="ECO:0000256" key="2">
    <source>
        <dbReference type="ARBA" id="ARBA00008034"/>
    </source>
</evidence>
<feature type="transmembrane region" description="Helical" evidence="7">
    <location>
        <begin position="35"/>
        <end position="56"/>
    </location>
</feature>
<feature type="transmembrane region" description="Helical" evidence="7">
    <location>
        <begin position="95"/>
        <end position="115"/>
    </location>
</feature>
<dbReference type="RefSeq" id="WP_312550783.1">
    <property type="nucleotide sequence ID" value="NZ_JBHRVV010000001.1"/>
</dbReference>
<feature type="transmembrane region" description="Helical" evidence="7">
    <location>
        <begin position="135"/>
        <end position="153"/>
    </location>
</feature>
<evidence type="ECO:0000313" key="8">
    <source>
        <dbReference type="EMBL" id="MFC3457680.1"/>
    </source>
</evidence>
<gene>
    <name evidence="8" type="ORF">ACFOPH_05395</name>
</gene>
<organism evidence="8 9">
    <name type="scientific">Massilia haematophila</name>
    <dbReference type="NCBI Taxonomy" id="457923"/>
    <lineage>
        <taxon>Bacteria</taxon>
        <taxon>Pseudomonadati</taxon>
        <taxon>Pseudomonadota</taxon>
        <taxon>Betaproteobacteria</taxon>
        <taxon>Burkholderiales</taxon>
        <taxon>Oxalobacteraceae</taxon>
        <taxon>Telluria group</taxon>
        <taxon>Massilia</taxon>
    </lineage>
</organism>
<feature type="transmembrane region" description="Helical" evidence="7">
    <location>
        <begin position="205"/>
        <end position="223"/>
    </location>
</feature>
<evidence type="ECO:0000256" key="5">
    <source>
        <dbReference type="ARBA" id="ARBA00023136"/>
    </source>
</evidence>
<evidence type="ECO:0000256" key="6">
    <source>
        <dbReference type="RuleBase" id="RU003943"/>
    </source>
</evidence>
<evidence type="ECO:0000256" key="1">
    <source>
        <dbReference type="ARBA" id="ARBA00004141"/>
    </source>
</evidence>
<dbReference type="PANTHER" id="PTHR30477">
    <property type="entry name" value="ABC-TRANSPORTER METAL-BINDING PROTEIN"/>
    <property type="match status" value="1"/>
</dbReference>
<feature type="transmembrane region" description="Helical" evidence="7">
    <location>
        <begin position="6"/>
        <end position="28"/>
    </location>
</feature>
<dbReference type="Pfam" id="PF00950">
    <property type="entry name" value="ABC-3"/>
    <property type="match status" value="2"/>
</dbReference>
<reference evidence="9" key="1">
    <citation type="journal article" date="2019" name="Int. J. Syst. Evol. Microbiol.">
        <title>The Global Catalogue of Microorganisms (GCM) 10K type strain sequencing project: providing services to taxonomists for standard genome sequencing and annotation.</title>
        <authorList>
            <consortium name="The Broad Institute Genomics Platform"/>
            <consortium name="The Broad Institute Genome Sequencing Center for Infectious Disease"/>
            <person name="Wu L."/>
            <person name="Ma J."/>
        </authorList>
    </citation>
    <scope>NUCLEOTIDE SEQUENCE [LARGE SCALE GENOMIC DNA]</scope>
    <source>
        <strain evidence="9">CCM 7480</strain>
    </source>
</reference>